<name>A0A2G4EZF8_9CYAN</name>
<dbReference type="AlphaFoldDB" id="A0A2G4EZF8"/>
<protein>
    <submittedName>
        <fullName evidence="1">Type II toxin-antitoxin system RelE/ParE family toxin</fullName>
    </submittedName>
</protein>
<dbReference type="NCBIfam" id="TIGR02683">
    <property type="entry name" value="upstrm_HI1419"/>
    <property type="match status" value="1"/>
</dbReference>
<dbReference type="PANTHER" id="PTHR41791:SF1">
    <property type="entry name" value="SSL7039 PROTEIN"/>
    <property type="match status" value="1"/>
</dbReference>
<dbReference type="EMBL" id="NXIB02000074">
    <property type="protein sequence ID" value="PHX54901.1"/>
    <property type="molecule type" value="Genomic_DNA"/>
</dbReference>
<dbReference type="Pfam" id="PF05973">
    <property type="entry name" value="Gp49"/>
    <property type="match status" value="1"/>
</dbReference>
<evidence type="ECO:0000313" key="1">
    <source>
        <dbReference type="EMBL" id="PHX54901.1"/>
    </source>
</evidence>
<dbReference type="InterPro" id="IPR014056">
    <property type="entry name" value="TypeIITA-like_toxin_pred"/>
</dbReference>
<dbReference type="RefSeq" id="WP_096831799.1">
    <property type="nucleotide sequence ID" value="NZ_NXIB02000074.1"/>
</dbReference>
<dbReference type="OrthoDB" id="9800258at2"/>
<dbReference type="InterPro" id="IPR009241">
    <property type="entry name" value="HigB-like"/>
</dbReference>
<gene>
    <name evidence="1" type="ORF">CP500_013655</name>
</gene>
<dbReference type="PIRSF" id="PIRSF028744">
    <property type="entry name" value="Addict_mod_HI1419"/>
    <property type="match status" value="1"/>
</dbReference>
<proteinExistence type="predicted"/>
<evidence type="ECO:0000313" key="2">
    <source>
        <dbReference type="Proteomes" id="UP000226442"/>
    </source>
</evidence>
<comment type="caution">
    <text evidence="1">The sequence shown here is derived from an EMBL/GenBank/DDBJ whole genome shotgun (WGS) entry which is preliminary data.</text>
</comment>
<accession>A0A2G4EZF8</accession>
<dbReference type="Proteomes" id="UP000226442">
    <property type="component" value="Unassembled WGS sequence"/>
</dbReference>
<organism evidence="1 2">
    <name type="scientific">Tychonema bourrellyi FEM_GT703</name>
    <dbReference type="NCBI Taxonomy" id="2040638"/>
    <lineage>
        <taxon>Bacteria</taxon>
        <taxon>Bacillati</taxon>
        <taxon>Cyanobacteriota</taxon>
        <taxon>Cyanophyceae</taxon>
        <taxon>Oscillatoriophycideae</taxon>
        <taxon>Oscillatoriales</taxon>
        <taxon>Microcoleaceae</taxon>
        <taxon>Tychonema</taxon>
    </lineage>
</organism>
<reference evidence="1" key="1">
    <citation type="submission" date="2017-10" db="EMBL/GenBank/DDBJ databases">
        <title>Draft genome sequence of the planktic cyanobacteria Tychonema bourrellyi isolated from alpine lentic freshwater.</title>
        <authorList>
            <person name="Tett A."/>
            <person name="Armanini F."/>
            <person name="Asnicar F."/>
            <person name="Boscaini A."/>
            <person name="Pasolli E."/>
            <person name="Zolfo M."/>
            <person name="Donati C."/>
            <person name="Salmaso N."/>
            <person name="Segata N."/>
        </authorList>
    </citation>
    <scope>NUCLEOTIDE SEQUENCE</scope>
    <source>
        <strain evidence="1">FEM_GT703</strain>
    </source>
</reference>
<keyword evidence="2" id="KW-1185">Reference proteome</keyword>
<sequence>MEVQPREIQQYKIPDGKIPFSEWLESLRDFKGKAKIVKRLERVSEGNLGDARSLGEGVWEFKIDFGPGYRVYFGQVETTIVLLLCGGDKSTQEQDISKAKKYWTEYRSRKNV</sequence>
<dbReference type="PANTHER" id="PTHR41791">
    <property type="entry name" value="SSL7039 PROTEIN"/>
    <property type="match status" value="1"/>
</dbReference>